<organism evidence="2 3">
    <name type="scientific">Hallella seregens ATCC 51272</name>
    <dbReference type="NCBI Taxonomy" id="1336250"/>
    <lineage>
        <taxon>Bacteria</taxon>
        <taxon>Pseudomonadati</taxon>
        <taxon>Bacteroidota</taxon>
        <taxon>Bacteroidia</taxon>
        <taxon>Bacteroidales</taxon>
        <taxon>Prevotellaceae</taxon>
        <taxon>Hallella</taxon>
    </lineage>
</organism>
<dbReference type="Proteomes" id="UP001589688">
    <property type="component" value="Unassembled WGS sequence"/>
</dbReference>
<gene>
    <name evidence="2" type="ORF">ACFFK8_01055</name>
</gene>
<name>A0ABV5ZIA1_9BACT</name>
<dbReference type="Pfam" id="PF19783">
    <property type="entry name" value="DUF6268"/>
    <property type="match status" value="1"/>
</dbReference>
<accession>A0ABV5ZIA1</accession>
<keyword evidence="3" id="KW-1185">Reference proteome</keyword>
<dbReference type="RefSeq" id="WP_027952714.1">
    <property type="nucleotide sequence ID" value="NZ_JADU01000030.1"/>
</dbReference>
<evidence type="ECO:0000259" key="1">
    <source>
        <dbReference type="Pfam" id="PF19783"/>
    </source>
</evidence>
<reference evidence="2 3" key="1">
    <citation type="submission" date="2024-09" db="EMBL/GenBank/DDBJ databases">
        <authorList>
            <person name="Sun Q."/>
            <person name="Mori K."/>
        </authorList>
    </citation>
    <scope>NUCLEOTIDE SEQUENCE [LARGE SCALE GENOMIC DNA]</scope>
    <source>
        <strain evidence="2 3">ATCC 51272</strain>
    </source>
</reference>
<evidence type="ECO:0000313" key="2">
    <source>
        <dbReference type="EMBL" id="MFB9896448.1"/>
    </source>
</evidence>
<sequence>MDQRIIRIYVFMLFLLSGKANMFAQIQLKSEYIAPSVYKDENGNKIGGEGNLQTFEGSVKLPLYIRKNENRRLTAWIVALDGTYASMKNKEMPSDFTEKELMNAQMGIMHLRPLNENWSILAILGAGVYTSDLNKLSGSSFLGQGGVLFIRHANKNLDWGTGIALNNALGYPMIFPSLYLDWKIEGKYKFKLSMYNTFKAEISTRFSKSFYLGIHAESKGLMAAVEKNGSKKYFVMQYGYIGIQPEFRIGQYISIPIVGGIVASREAYFRSRTLKAFFSSKDNYPHFGVSPYFSIGIRYGL</sequence>
<protein>
    <submittedName>
        <fullName evidence="2">DUF6268 family outer membrane beta-barrel protein</fullName>
    </submittedName>
</protein>
<feature type="domain" description="DUF6268" evidence="1">
    <location>
        <begin position="21"/>
        <end position="300"/>
    </location>
</feature>
<dbReference type="EMBL" id="JBHLZF010000001">
    <property type="protein sequence ID" value="MFB9896448.1"/>
    <property type="molecule type" value="Genomic_DNA"/>
</dbReference>
<comment type="caution">
    <text evidence="2">The sequence shown here is derived from an EMBL/GenBank/DDBJ whole genome shotgun (WGS) entry which is preliminary data.</text>
</comment>
<proteinExistence type="predicted"/>
<dbReference type="InterPro" id="IPR046235">
    <property type="entry name" value="DUF6268"/>
</dbReference>
<evidence type="ECO:0000313" key="3">
    <source>
        <dbReference type="Proteomes" id="UP001589688"/>
    </source>
</evidence>